<keyword evidence="3" id="KW-1185">Reference proteome</keyword>
<comment type="caution">
    <text evidence="2">The sequence shown here is derived from an EMBL/GenBank/DDBJ whole genome shotgun (WGS) entry which is preliminary data.</text>
</comment>
<name>A0ABS5Y586_9CYAN</name>
<accession>A0ABS5Y586</accession>
<keyword evidence="1" id="KW-0812">Transmembrane</keyword>
<dbReference type="RefSeq" id="WP_215618850.1">
    <property type="nucleotide sequence ID" value="NZ_JADOER010000011.1"/>
</dbReference>
<evidence type="ECO:0000256" key="1">
    <source>
        <dbReference type="SAM" id="Phobius"/>
    </source>
</evidence>
<dbReference type="PANTHER" id="PTHR36383">
    <property type="entry name" value="OS09G0529350 PROTEIN"/>
    <property type="match status" value="1"/>
</dbReference>
<reference evidence="2 3" key="1">
    <citation type="journal article" date="2021" name="Mar. Drugs">
        <title>Genome Reduction and Secondary Metabolism of the Marine Sponge-Associated Cyanobacterium Leptothoe.</title>
        <authorList>
            <person name="Konstantinou D."/>
            <person name="Popin R.V."/>
            <person name="Fewer D.P."/>
            <person name="Sivonen K."/>
            <person name="Gkelis S."/>
        </authorList>
    </citation>
    <scope>NUCLEOTIDE SEQUENCE [LARGE SCALE GENOMIC DNA]</scope>
    <source>
        <strain evidence="2 3">TAU-MAC 1615</strain>
    </source>
</reference>
<gene>
    <name evidence="2" type="ORF">IXB28_12090</name>
</gene>
<keyword evidence="1" id="KW-1133">Transmembrane helix</keyword>
<feature type="transmembrane region" description="Helical" evidence="1">
    <location>
        <begin position="103"/>
        <end position="124"/>
    </location>
</feature>
<dbReference type="EMBL" id="JADOER010000011">
    <property type="protein sequence ID" value="MBT9312951.1"/>
    <property type="molecule type" value="Genomic_DNA"/>
</dbReference>
<organism evidence="2 3">
    <name type="scientific">Leptothoe kymatousa TAU-MAC 1615</name>
    <dbReference type="NCBI Taxonomy" id="2364775"/>
    <lineage>
        <taxon>Bacteria</taxon>
        <taxon>Bacillati</taxon>
        <taxon>Cyanobacteriota</taxon>
        <taxon>Cyanophyceae</taxon>
        <taxon>Nodosilineales</taxon>
        <taxon>Cymatolegaceae</taxon>
        <taxon>Leptothoe</taxon>
        <taxon>Leptothoe kymatousa</taxon>
    </lineage>
</organism>
<dbReference type="PANTHER" id="PTHR36383:SF1">
    <property type="entry name" value="PROTEIN, PUTATIVE-RELATED"/>
    <property type="match status" value="1"/>
</dbReference>
<proteinExistence type="predicted"/>
<keyword evidence="1" id="KW-0472">Membrane</keyword>
<protein>
    <submittedName>
        <fullName evidence="2">Uncharacterized protein</fullName>
    </submittedName>
</protein>
<feature type="transmembrane region" description="Helical" evidence="1">
    <location>
        <begin position="45"/>
        <end position="66"/>
    </location>
</feature>
<feature type="transmembrane region" description="Helical" evidence="1">
    <location>
        <begin position="12"/>
        <end position="33"/>
    </location>
</feature>
<dbReference type="Proteomes" id="UP001196661">
    <property type="component" value="Unassembled WGS sequence"/>
</dbReference>
<evidence type="ECO:0000313" key="3">
    <source>
        <dbReference type="Proteomes" id="UP001196661"/>
    </source>
</evidence>
<sequence>MDPERIESVKTGIVAAIAGIAVSLILVVATGIFTPGAAPHMPLLILQRLSIAAVCCFLFGVTYRYIIRQDPNPHLRSGAVGAFALTRSLSQLESLNFAEQTNILVLMLPIAESFGLFLVVRLILDFGLQRQWLKPFPTQNEI</sequence>
<evidence type="ECO:0000313" key="2">
    <source>
        <dbReference type="EMBL" id="MBT9312951.1"/>
    </source>
</evidence>